<accession>A0A9E8MJ25</accession>
<dbReference type="GO" id="GO:0008982">
    <property type="term" value="F:protein-N(PI)-phosphohistidine-sugar phosphotransferase activity"/>
    <property type="evidence" value="ECO:0007669"/>
    <property type="project" value="InterPro"/>
</dbReference>
<protein>
    <submittedName>
        <fullName evidence="10">PTS sugar transporter subunit IIABC</fullName>
    </submittedName>
</protein>
<sequence>MTRTVAVVCGSGVSSTFLARGLRSLLSARGLFWHVLPLALDELDDRADELDVVLLGQHVSAELAAVSALLPGAVVVPLSVGGIDEPAAREALELLQGIPPTETSGDAVAASAPHEGDPHG</sequence>
<evidence type="ECO:0000256" key="5">
    <source>
        <dbReference type="ARBA" id="ARBA00022683"/>
    </source>
</evidence>
<keyword evidence="3 10" id="KW-0762">Sugar transport</keyword>
<keyword evidence="6" id="KW-0418">Kinase</keyword>
<evidence type="ECO:0000259" key="9">
    <source>
        <dbReference type="PROSITE" id="PS51100"/>
    </source>
</evidence>
<evidence type="ECO:0000256" key="4">
    <source>
        <dbReference type="ARBA" id="ARBA00022679"/>
    </source>
</evidence>
<feature type="modified residue" description="Phosphocysteine; by EIIA" evidence="7">
    <location>
        <position position="9"/>
    </location>
</feature>
<dbReference type="Pfam" id="PF02302">
    <property type="entry name" value="PTS_IIB"/>
    <property type="match status" value="1"/>
</dbReference>
<evidence type="ECO:0000256" key="7">
    <source>
        <dbReference type="PROSITE-ProRule" id="PRU00423"/>
    </source>
</evidence>
<dbReference type="GO" id="GO:0009401">
    <property type="term" value="P:phosphoenolpyruvate-dependent sugar phosphotransferase system"/>
    <property type="evidence" value="ECO:0007669"/>
    <property type="project" value="UniProtKB-KW"/>
</dbReference>
<evidence type="ECO:0000256" key="1">
    <source>
        <dbReference type="ARBA" id="ARBA00022448"/>
    </source>
</evidence>
<dbReference type="InterPro" id="IPR003501">
    <property type="entry name" value="PTS_EIIB_2/3"/>
</dbReference>
<dbReference type="InterPro" id="IPR036095">
    <property type="entry name" value="PTS_EIIB-like_sf"/>
</dbReference>
<evidence type="ECO:0000313" key="11">
    <source>
        <dbReference type="Proteomes" id="UP001164706"/>
    </source>
</evidence>
<dbReference type="Proteomes" id="UP001164706">
    <property type="component" value="Chromosome"/>
</dbReference>
<dbReference type="RefSeq" id="WP_267739118.1">
    <property type="nucleotide sequence ID" value="NZ_CP113089.1"/>
</dbReference>
<dbReference type="InterPro" id="IPR013012">
    <property type="entry name" value="PTS_EIIB_3"/>
</dbReference>
<evidence type="ECO:0000256" key="6">
    <source>
        <dbReference type="ARBA" id="ARBA00022777"/>
    </source>
</evidence>
<organism evidence="10 11">
    <name type="scientific">Microcella daejeonensis</name>
    <dbReference type="NCBI Taxonomy" id="2994971"/>
    <lineage>
        <taxon>Bacteria</taxon>
        <taxon>Bacillati</taxon>
        <taxon>Actinomycetota</taxon>
        <taxon>Actinomycetes</taxon>
        <taxon>Micrococcales</taxon>
        <taxon>Microbacteriaceae</taxon>
        <taxon>Microcella</taxon>
    </lineage>
</organism>
<dbReference type="GO" id="GO:0016301">
    <property type="term" value="F:kinase activity"/>
    <property type="evidence" value="ECO:0007669"/>
    <property type="project" value="UniProtKB-KW"/>
</dbReference>
<reference evidence="10" key="1">
    <citation type="submission" date="2022-11" db="EMBL/GenBank/DDBJ databases">
        <title>Description of Microcella daejonensis nov. sp, isolated from riverside soil.</title>
        <authorList>
            <person name="Molina K.M."/>
            <person name="Kim S.B."/>
        </authorList>
    </citation>
    <scope>NUCLEOTIDE SEQUENCE</scope>
    <source>
        <strain evidence="10">MMS21-STM12</strain>
    </source>
</reference>
<evidence type="ECO:0000313" key="10">
    <source>
        <dbReference type="EMBL" id="WAB80474.1"/>
    </source>
</evidence>
<keyword evidence="1" id="KW-0813">Transport</keyword>
<keyword evidence="2" id="KW-0597">Phosphoprotein</keyword>
<keyword evidence="11" id="KW-1185">Reference proteome</keyword>
<feature type="region of interest" description="Disordered" evidence="8">
    <location>
        <begin position="99"/>
        <end position="120"/>
    </location>
</feature>
<dbReference type="EMBL" id="CP113089">
    <property type="protein sequence ID" value="WAB80474.1"/>
    <property type="molecule type" value="Genomic_DNA"/>
</dbReference>
<feature type="domain" description="PTS EIIB type-3" evidence="9">
    <location>
        <begin position="2"/>
        <end position="101"/>
    </location>
</feature>
<dbReference type="AlphaFoldDB" id="A0A9E8MJ25"/>
<name>A0A9E8MJ25_9MICO</name>
<keyword evidence="5" id="KW-0598">Phosphotransferase system</keyword>
<evidence type="ECO:0000256" key="8">
    <source>
        <dbReference type="SAM" id="MobiDB-lite"/>
    </source>
</evidence>
<dbReference type="KEGG" id="mdb:OVN18_07775"/>
<dbReference type="SUPFAM" id="SSF52794">
    <property type="entry name" value="PTS system IIB component-like"/>
    <property type="match status" value="1"/>
</dbReference>
<dbReference type="Gene3D" id="3.40.50.2300">
    <property type="match status" value="1"/>
</dbReference>
<proteinExistence type="predicted"/>
<dbReference type="PROSITE" id="PS51100">
    <property type="entry name" value="PTS_EIIB_TYPE_3"/>
    <property type="match status" value="1"/>
</dbReference>
<gene>
    <name evidence="10" type="ORF">OVN18_07775</name>
</gene>
<evidence type="ECO:0000256" key="2">
    <source>
        <dbReference type="ARBA" id="ARBA00022553"/>
    </source>
</evidence>
<evidence type="ECO:0000256" key="3">
    <source>
        <dbReference type="ARBA" id="ARBA00022597"/>
    </source>
</evidence>
<keyword evidence="4" id="KW-0808">Transferase</keyword>